<feature type="coiled-coil region" evidence="10">
    <location>
        <begin position="483"/>
        <end position="510"/>
    </location>
</feature>
<dbReference type="GO" id="GO:0005524">
    <property type="term" value="F:ATP binding"/>
    <property type="evidence" value="ECO:0007669"/>
    <property type="project" value="UniProtKB-KW"/>
</dbReference>
<dbReference type="Pfam" id="PF25426">
    <property type="entry name" value="AAA_lid_BCS1"/>
    <property type="match status" value="1"/>
</dbReference>
<dbReference type="EMBL" id="KN817539">
    <property type="protein sequence ID" value="KJA24079.1"/>
    <property type="molecule type" value="Genomic_DNA"/>
</dbReference>
<keyword evidence="10" id="KW-0175">Coiled coil</keyword>
<feature type="domain" description="ATPase AAA-type core" evidence="12">
    <location>
        <begin position="261"/>
        <end position="400"/>
    </location>
</feature>
<dbReference type="AlphaFoldDB" id="A0A0D2NZG7"/>
<evidence type="ECO:0000256" key="2">
    <source>
        <dbReference type="ARBA" id="ARBA00022692"/>
    </source>
</evidence>
<feature type="domain" description="Mitochondrial chaperone BCS1-like ATPase lid" evidence="14">
    <location>
        <begin position="406"/>
        <end position="479"/>
    </location>
</feature>
<evidence type="ECO:0008006" key="17">
    <source>
        <dbReference type="Google" id="ProtNLM"/>
    </source>
</evidence>
<evidence type="ECO:0000256" key="3">
    <source>
        <dbReference type="ARBA" id="ARBA00022741"/>
    </source>
</evidence>
<dbReference type="GO" id="GO:0016887">
    <property type="term" value="F:ATP hydrolysis activity"/>
    <property type="evidence" value="ECO:0007669"/>
    <property type="project" value="InterPro"/>
</dbReference>
<keyword evidence="7" id="KW-0496">Mitochondrion</keyword>
<evidence type="ECO:0000259" key="13">
    <source>
        <dbReference type="Pfam" id="PF08740"/>
    </source>
</evidence>
<evidence type="ECO:0000313" key="16">
    <source>
        <dbReference type="Proteomes" id="UP000054270"/>
    </source>
</evidence>
<evidence type="ECO:0000313" key="15">
    <source>
        <dbReference type="EMBL" id="KJA24079.1"/>
    </source>
</evidence>
<dbReference type="SUPFAM" id="SSF52540">
    <property type="entry name" value="P-loop containing nucleoside triphosphate hydrolases"/>
    <property type="match status" value="1"/>
</dbReference>
<evidence type="ECO:0000256" key="8">
    <source>
        <dbReference type="ARBA" id="ARBA00023136"/>
    </source>
</evidence>
<evidence type="ECO:0000259" key="14">
    <source>
        <dbReference type="Pfam" id="PF25426"/>
    </source>
</evidence>
<dbReference type="InterPro" id="IPR003959">
    <property type="entry name" value="ATPase_AAA_core"/>
</dbReference>
<feature type="region of interest" description="Disordered" evidence="11">
    <location>
        <begin position="528"/>
        <end position="567"/>
    </location>
</feature>
<keyword evidence="4" id="KW-0378">Hydrolase</keyword>
<evidence type="ECO:0000256" key="5">
    <source>
        <dbReference type="ARBA" id="ARBA00022840"/>
    </source>
</evidence>
<dbReference type="Gene3D" id="3.40.50.300">
    <property type="entry name" value="P-loop containing nucleotide triphosphate hydrolases"/>
    <property type="match status" value="1"/>
</dbReference>
<sequence>MPPFYYDEDVVGGYSKGLTPLIIRITTIAVVVGSFFQSSNSSIVTIATLVLAAVLFEVAEKITHFLDKSYKHISSEGFVTANIYREETMEYQWIKAYLTQKQIFQDPIQHLNKVRGLPPRRRSQSFWWHGSWVEVTHCAPDIDEYVPFGESRLPSKSEIHVTVYSLRASPIVKFLQEAKSVFLSVDRQEKISVYFLGQESTSTYPSNRTPSWSERVHKHVRLMDSTSLSVDSLTALVEESAKFWESEAWYHEVGLPFRKGYLLHGPSGSGKRDAVYAVAGKLGRVVYSLCASSISDSLLLKVVSTIPKGSILLLENIERGFKNPSSTSPNLLDDSHLEYQGPYNTQMNGTCATPSGIIEMLDAVAKEDGVLFFATTSTLDGIDSALFQPGRIDKMIDFGYISKNRANDIFKRFFPSSATSPNPTGFHQGYLDDVKHPVPLDPAEQFSDQIPDNEFTISDIRFYLMSHQPSPEAAVSGVAHWIAAKREEKAKNLEAEKKAKHDAQKLAREQARQATIIIPPIDGQWTPLPFPSQPLIVSSPMSDTAEATDCVPTSYESPPNDEPEEQC</sequence>
<dbReference type="InterPro" id="IPR057495">
    <property type="entry name" value="AAA_lid_BCS1"/>
</dbReference>
<dbReference type="InterPro" id="IPR027417">
    <property type="entry name" value="P-loop_NTPase"/>
</dbReference>
<name>A0A0D2NZG7_HYPSF</name>
<evidence type="ECO:0000256" key="1">
    <source>
        <dbReference type="ARBA" id="ARBA00004325"/>
    </source>
</evidence>
<evidence type="ECO:0000256" key="11">
    <source>
        <dbReference type="SAM" id="MobiDB-lite"/>
    </source>
</evidence>
<organism evidence="15 16">
    <name type="scientific">Hypholoma sublateritium (strain FD-334 SS-4)</name>
    <dbReference type="NCBI Taxonomy" id="945553"/>
    <lineage>
        <taxon>Eukaryota</taxon>
        <taxon>Fungi</taxon>
        <taxon>Dikarya</taxon>
        <taxon>Basidiomycota</taxon>
        <taxon>Agaricomycotina</taxon>
        <taxon>Agaricomycetes</taxon>
        <taxon>Agaricomycetidae</taxon>
        <taxon>Agaricales</taxon>
        <taxon>Agaricineae</taxon>
        <taxon>Strophariaceae</taxon>
        <taxon>Hypholoma</taxon>
    </lineage>
</organism>
<proteinExistence type="predicted"/>
<keyword evidence="8" id="KW-0472">Membrane</keyword>
<dbReference type="InterPro" id="IPR014851">
    <property type="entry name" value="BCS1_N"/>
</dbReference>
<accession>A0A0D2NZG7</accession>
<comment type="subcellular location">
    <subcellularLocation>
        <location evidence="1">Mitochondrion membrane</location>
    </subcellularLocation>
</comment>
<evidence type="ECO:0000259" key="12">
    <source>
        <dbReference type="Pfam" id="PF00004"/>
    </source>
</evidence>
<protein>
    <recommendedName>
        <fullName evidence="17">BCS1 N-terminal domain-containing protein</fullName>
    </recommendedName>
</protein>
<dbReference type="Pfam" id="PF08740">
    <property type="entry name" value="BCS1_N"/>
    <property type="match status" value="1"/>
</dbReference>
<feature type="domain" description="BCS1 N-terminal" evidence="13">
    <location>
        <begin position="102"/>
        <end position="225"/>
    </location>
</feature>
<dbReference type="OrthoDB" id="3062669at2759"/>
<keyword evidence="3" id="KW-0547">Nucleotide-binding</keyword>
<keyword evidence="2" id="KW-0812">Transmembrane</keyword>
<evidence type="ECO:0000256" key="9">
    <source>
        <dbReference type="ARBA" id="ARBA00048778"/>
    </source>
</evidence>
<keyword evidence="16" id="KW-1185">Reference proteome</keyword>
<dbReference type="Pfam" id="PF00004">
    <property type="entry name" value="AAA"/>
    <property type="match status" value="1"/>
</dbReference>
<reference evidence="16" key="1">
    <citation type="submission" date="2014-04" db="EMBL/GenBank/DDBJ databases">
        <title>Evolutionary Origins and Diversification of the Mycorrhizal Mutualists.</title>
        <authorList>
            <consortium name="DOE Joint Genome Institute"/>
            <consortium name="Mycorrhizal Genomics Consortium"/>
            <person name="Kohler A."/>
            <person name="Kuo A."/>
            <person name="Nagy L.G."/>
            <person name="Floudas D."/>
            <person name="Copeland A."/>
            <person name="Barry K.W."/>
            <person name="Cichocki N."/>
            <person name="Veneault-Fourrey C."/>
            <person name="LaButti K."/>
            <person name="Lindquist E.A."/>
            <person name="Lipzen A."/>
            <person name="Lundell T."/>
            <person name="Morin E."/>
            <person name="Murat C."/>
            <person name="Riley R."/>
            <person name="Ohm R."/>
            <person name="Sun H."/>
            <person name="Tunlid A."/>
            <person name="Henrissat B."/>
            <person name="Grigoriev I.V."/>
            <person name="Hibbett D.S."/>
            <person name="Martin F."/>
        </authorList>
    </citation>
    <scope>NUCLEOTIDE SEQUENCE [LARGE SCALE GENOMIC DNA]</scope>
    <source>
        <strain evidence="16">FD-334 SS-4</strain>
    </source>
</reference>
<evidence type="ECO:0000256" key="7">
    <source>
        <dbReference type="ARBA" id="ARBA00023128"/>
    </source>
</evidence>
<dbReference type="GO" id="GO:0031966">
    <property type="term" value="C:mitochondrial membrane"/>
    <property type="evidence" value="ECO:0007669"/>
    <property type="project" value="UniProtKB-SubCell"/>
</dbReference>
<keyword evidence="5" id="KW-0067">ATP-binding</keyword>
<dbReference type="PANTHER" id="PTHR23070">
    <property type="entry name" value="BCS1 AAA-TYPE ATPASE"/>
    <property type="match status" value="1"/>
</dbReference>
<evidence type="ECO:0000256" key="4">
    <source>
        <dbReference type="ARBA" id="ARBA00022801"/>
    </source>
</evidence>
<keyword evidence="6" id="KW-1133">Transmembrane helix</keyword>
<dbReference type="STRING" id="945553.A0A0D2NZG7"/>
<dbReference type="OMA" id="FWESEAW"/>
<evidence type="ECO:0000256" key="6">
    <source>
        <dbReference type="ARBA" id="ARBA00022989"/>
    </source>
</evidence>
<dbReference type="Proteomes" id="UP000054270">
    <property type="component" value="Unassembled WGS sequence"/>
</dbReference>
<comment type="catalytic activity">
    <reaction evidence="9">
        <text>ATP + H2O = ADP + phosphate + H(+)</text>
        <dbReference type="Rhea" id="RHEA:13065"/>
        <dbReference type="ChEBI" id="CHEBI:15377"/>
        <dbReference type="ChEBI" id="CHEBI:15378"/>
        <dbReference type="ChEBI" id="CHEBI:30616"/>
        <dbReference type="ChEBI" id="CHEBI:43474"/>
        <dbReference type="ChEBI" id="CHEBI:456216"/>
    </reaction>
    <physiologicalReaction direction="left-to-right" evidence="9">
        <dbReference type="Rhea" id="RHEA:13066"/>
    </physiologicalReaction>
</comment>
<dbReference type="InterPro" id="IPR050747">
    <property type="entry name" value="Mitochondrial_chaperone_BCS1"/>
</dbReference>
<evidence type="ECO:0000256" key="10">
    <source>
        <dbReference type="SAM" id="Coils"/>
    </source>
</evidence>
<gene>
    <name evidence="15" type="ORF">HYPSUDRAFT_200889</name>
</gene>